<dbReference type="Gene3D" id="1.10.1760.20">
    <property type="match status" value="1"/>
</dbReference>
<accession>A0ABT4CWH3</accession>
<dbReference type="Proteomes" id="UP001078443">
    <property type="component" value="Unassembled WGS sequence"/>
</dbReference>
<proteinExistence type="predicted"/>
<keyword evidence="1" id="KW-0472">Membrane</keyword>
<organism evidence="2 3">
    <name type="scientific">Clostridium aestuarii</name>
    <dbReference type="NCBI Taxonomy" id="338193"/>
    <lineage>
        <taxon>Bacteria</taxon>
        <taxon>Bacillati</taxon>
        <taxon>Bacillota</taxon>
        <taxon>Clostridia</taxon>
        <taxon>Eubacteriales</taxon>
        <taxon>Clostridiaceae</taxon>
        <taxon>Clostridium</taxon>
    </lineage>
</organism>
<keyword evidence="3" id="KW-1185">Reference proteome</keyword>
<keyword evidence="1" id="KW-0812">Transmembrane</keyword>
<feature type="transmembrane region" description="Helical" evidence="1">
    <location>
        <begin position="12"/>
        <end position="31"/>
    </location>
</feature>
<feature type="transmembrane region" description="Helical" evidence="1">
    <location>
        <begin position="140"/>
        <end position="167"/>
    </location>
</feature>
<gene>
    <name evidence="2" type="ORF">OW763_03045</name>
</gene>
<feature type="transmembrane region" description="Helical" evidence="1">
    <location>
        <begin position="43"/>
        <end position="67"/>
    </location>
</feature>
<keyword evidence="1" id="KW-1133">Transmembrane helix</keyword>
<dbReference type="InterPro" id="IPR024529">
    <property type="entry name" value="ECF_trnsprt_substrate-spec"/>
</dbReference>
<feature type="transmembrane region" description="Helical" evidence="1">
    <location>
        <begin position="79"/>
        <end position="98"/>
    </location>
</feature>
<protein>
    <submittedName>
        <fullName evidence="2">ECF transporter S component</fullName>
    </submittedName>
</protein>
<reference evidence="2" key="1">
    <citation type="submission" date="2022-12" db="EMBL/GenBank/DDBJ databases">
        <authorList>
            <person name="Wang J."/>
        </authorList>
    </citation>
    <scope>NUCLEOTIDE SEQUENCE</scope>
    <source>
        <strain evidence="2">HY-45-18</strain>
    </source>
</reference>
<name>A0ABT4CWH3_9CLOT</name>
<evidence type="ECO:0000313" key="2">
    <source>
        <dbReference type="EMBL" id="MCY6483333.1"/>
    </source>
</evidence>
<dbReference type="RefSeq" id="WP_268039585.1">
    <property type="nucleotide sequence ID" value="NZ_JAPQER010000001.1"/>
</dbReference>
<comment type="caution">
    <text evidence="2">The sequence shown here is derived from an EMBL/GenBank/DDBJ whole genome shotgun (WGS) entry which is preliminary data.</text>
</comment>
<dbReference type="EMBL" id="JAPQER010000001">
    <property type="protein sequence ID" value="MCY6483333.1"/>
    <property type="molecule type" value="Genomic_DNA"/>
</dbReference>
<sequence>MIRTTNIKQLVRAALLIAVGIILPIFFHIFGTQAGAVFLPMHIPILIGGFILSPSYALIIGILTPILSHIFTGMPPFPFVYIMMFELAAYGLFISFLYNKIRLSVYPSLIIGMILGRIVNVLGVYIIIHMIIGKPFKLDIIAAGLFLKGLPGIIIQLIFIPLVVYAVKKSLGKEEKSVQV</sequence>
<feature type="transmembrane region" description="Helical" evidence="1">
    <location>
        <begin position="104"/>
        <end position="128"/>
    </location>
</feature>
<evidence type="ECO:0000313" key="3">
    <source>
        <dbReference type="Proteomes" id="UP001078443"/>
    </source>
</evidence>
<dbReference type="Pfam" id="PF12822">
    <property type="entry name" value="ECF_trnsprt"/>
    <property type="match status" value="1"/>
</dbReference>
<evidence type="ECO:0000256" key="1">
    <source>
        <dbReference type="SAM" id="Phobius"/>
    </source>
</evidence>